<dbReference type="RefSeq" id="WP_015177472.1">
    <property type="nucleotide sequence ID" value="NC_019729.1"/>
</dbReference>
<dbReference type="PANTHER" id="PTHR42718">
    <property type="entry name" value="MAJOR FACILITATOR SUPERFAMILY MULTIDRUG TRANSPORTER MFSC"/>
    <property type="match status" value="1"/>
</dbReference>
<feature type="transmembrane region" description="Helical" evidence="9">
    <location>
        <begin position="105"/>
        <end position="127"/>
    </location>
</feature>
<dbReference type="GO" id="GO:0005886">
    <property type="term" value="C:plasma membrane"/>
    <property type="evidence" value="ECO:0007669"/>
    <property type="project" value="UniProtKB-SubCell"/>
</dbReference>
<dbReference type="Pfam" id="PF07690">
    <property type="entry name" value="MFS_1"/>
    <property type="match status" value="1"/>
</dbReference>
<feature type="transmembrane region" description="Helical" evidence="9">
    <location>
        <begin position="392"/>
        <end position="411"/>
    </location>
</feature>
<keyword evidence="7 9" id="KW-0472">Membrane</keyword>
<evidence type="ECO:0000256" key="1">
    <source>
        <dbReference type="ARBA" id="ARBA00004651"/>
    </source>
</evidence>
<feature type="transmembrane region" description="Helical" evidence="9">
    <location>
        <begin position="223"/>
        <end position="245"/>
    </location>
</feature>
<evidence type="ECO:0000313" key="11">
    <source>
        <dbReference type="EMBL" id="AFZ08219.1"/>
    </source>
</evidence>
<feature type="transmembrane region" description="Helical" evidence="9">
    <location>
        <begin position="423"/>
        <end position="443"/>
    </location>
</feature>
<proteinExistence type="inferred from homology"/>
<feature type="transmembrane region" description="Helical" evidence="9">
    <location>
        <begin position="326"/>
        <end position="351"/>
    </location>
</feature>
<evidence type="ECO:0000256" key="6">
    <source>
        <dbReference type="ARBA" id="ARBA00022989"/>
    </source>
</evidence>
<organism evidence="11 12">
    <name type="scientific">Phormidium nigroviride PCC 7112</name>
    <dbReference type="NCBI Taxonomy" id="179408"/>
    <lineage>
        <taxon>Bacteria</taxon>
        <taxon>Bacillati</taxon>
        <taxon>Cyanobacteriota</taxon>
        <taxon>Cyanophyceae</taxon>
        <taxon>Oscillatoriophycideae</taxon>
        <taxon>Oscillatoriales</taxon>
        <taxon>Oscillatoriaceae</taxon>
        <taxon>Phormidium</taxon>
    </lineage>
</organism>
<dbReference type="InterPro" id="IPR004638">
    <property type="entry name" value="EmrB-like"/>
</dbReference>
<name>K9VL18_9CYAN</name>
<evidence type="ECO:0000256" key="7">
    <source>
        <dbReference type="ARBA" id="ARBA00023136"/>
    </source>
</evidence>
<dbReference type="GO" id="GO:0022857">
    <property type="term" value="F:transmembrane transporter activity"/>
    <property type="evidence" value="ECO:0007669"/>
    <property type="project" value="InterPro"/>
</dbReference>
<evidence type="ECO:0000256" key="2">
    <source>
        <dbReference type="ARBA" id="ARBA00008537"/>
    </source>
</evidence>
<evidence type="ECO:0000256" key="4">
    <source>
        <dbReference type="ARBA" id="ARBA00022475"/>
    </source>
</evidence>
<dbReference type="AlphaFoldDB" id="K9VL18"/>
<dbReference type="NCBIfam" id="TIGR00711">
    <property type="entry name" value="efflux_EmrB"/>
    <property type="match status" value="1"/>
</dbReference>
<feature type="transmembrane region" description="Helical" evidence="9">
    <location>
        <begin position="288"/>
        <end position="306"/>
    </location>
</feature>
<dbReference type="Gene3D" id="1.20.1720.10">
    <property type="entry name" value="Multidrug resistance protein D"/>
    <property type="match status" value="1"/>
</dbReference>
<dbReference type="HOGENOM" id="CLU_000960_28_0_3"/>
<dbReference type="eggNOG" id="COG0477">
    <property type="taxonomic scope" value="Bacteria"/>
</dbReference>
<feature type="transmembrane region" description="Helical" evidence="9">
    <location>
        <begin position="363"/>
        <end position="380"/>
    </location>
</feature>
<comment type="subcellular location">
    <subcellularLocation>
        <location evidence="1">Cell membrane</location>
        <topology evidence="1">Multi-pass membrane protein</topology>
    </subcellularLocation>
</comment>
<comment type="similarity">
    <text evidence="2">Belongs to the major facilitator superfamily. EmrB family.</text>
</comment>
<evidence type="ECO:0000313" key="12">
    <source>
        <dbReference type="Proteomes" id="UP000010478"/>
    </source>
</evidence>
<keyword evidence="3" id="KW-0813">Transport</keyword>
<dbReference type="InterPro" id="IPR011701">
    <property type="entry name" value="MFS"/>
</dbReference>
<evidence type="ECO:0000256" key="5">
    <source>
        <dbReference type="ARBA" id="ARBA00022692"/>
    </source>
</evidence>
<feature type="transmembrane region" description="Helical" evidence="9">
    <location>
        <begin position="134"/>
        <end position="154"/>
    </location>
</feature>
<protein>
    <submittedName>
        <fullName evidence="11">Drug resistance transporter, EmrB/QacA subfamily</fullName>
    </submittedName>
</protein>
<feature type="region of interest" description="Disordered" evidence="8">
    <location>
        <begin position="1"/>
        <end position="47"/>
    </location>
</feature>
<dbReference type="Gene3D" id="1.20.1250.20">
    <property type="entry name" value="MFS general substrate transporter like domains"/>
    <property type="match status" value="1"/>
</dbReference>
<dbReference type="KEGG" id="oni:Osc7112_3879"/>
<dbReference type="SUPFAM" id="SSF103473">
    <property type="entry name" value="MFS general substrate transporter"/>
    <property type="match status" value="1"/>
</dbReference>
<keyword evidence="4" id="KW-1003">Cell membrane</keyword>
<feature type="transmembrane region" description="Helical" evidence="9">
    <location>
        <begin position="543"/>
        <end position="561"/>
    </location>
</feature>
<keyword evidence="6 9" id="KW-1133">Transmembrane helix</keyword>
<feature type="transmembrane region" description="Helical" evidence="9">
    <location>
        <begin position="191"/>
        <end position="211"/>
    </location>
</feature>
<evidence type="ECO:0000256" key="3">
    <source>
        <dbReference type="ARBA" id="ARBA00022448"/>
    </source>
</evidence>
<dbReference type="PANTHER" id="PTHR42718:SF9">
    <property type="entry name" value="MAJOR FACILITATOR SUPERFAMILY MULTIDRUG TRANSPORTER MFSC"/>
    <property type="match status" value="1"/>
</dbReference>
<dbReference type="STRING" id="179408.Osc7112_3879"/>
<feature type="compositionally biased region" description="Low complexity" evidence="8">
    <location>
        <begin position="30"/>
        <end position="40"/>
    </location>
</feature>
<gene>
    <name evidence="11" type="ORF">Osc7112_3879</name>
</gene>
<evidence type="ECO:0000256" key="8">
    <source>
        <dbReference type="SAM" id="MobiDB-lite"/>
    </source>
</evidence>
<dbReference type="PROSITE" id="PS50850">
    <property type="entry name" value="MFS"/>
    <property type="match status" value="1"/>
</dbReference>
<dbReference type="OrthoDB" id="9816041at2"/>
<dbReference type="PATRIC" id="fig|179408.3.peg.4779"/>
<keyword evidence="5 9" id="KW-0812">Transmembrane</keyword>
<reference evidence="11 12" key="1">
    <citation type="submission" date="2012-05" db="EMBL/GenBank/DDBJ databases">
        <title>Finished chromosome of genome of Oscillatoria sp. PCC 7112.</title>
        <authorList>
            <consortium name="US DOE Joint Genome Institute"/>
            <person name="Gugger M."/>
            <person name="Coursin T."/>
            <person name="Rippka R."/>
            <person name="Tandeau De Marsac N."/>
            <person name="Huntemann M."/>
            <person name="Wei C.-L."/>
            <person name="Han J."/>
            <person name="Detter J.C."/>
            <person name="Han C."/>
            <person name="Tapia R."/>
            <person name="Davenport K."/>
            <person name="Daligault H."/>
            <person name="Erkkila T."/>
            <person name="Gu W."/>
            <person name="Munk A.C.C."/>
            <person name="Teshima H."/>
            <person name="Xu Y."/>
            <person name="Chain P."/>
            <person name="Chen A."/>
            <person name="Krypides N."/>
            <person name="Mavromatis K."/>
            <person name="Markowitz V."/>
            <person name="Szeto E."/>
            <person name="Ivanova N."/>
            <person name="Mikhailova N."/>
            <person name="Ovchinnikova G."/>
            <person name="Pagani I."/>
            <person name="Pati A."/>
            <person name="Goodwin L."/>
            <person name="Peters L."/>
            <person name="Pitluck S."/>
            <person name="Woyke T."/>
            <person name="Kerfeld C."/>
        </authorList>
    </citation>
    <scope>NUCLEOTIDE SEQUENCE [LARGE SCALE GENOMIC DNA]</scope>
    <source>
        <strain evidence="11 12">PCC 7112</strain>
    </source>
</reference>
<evidence type="ECO:0000256" key="9">
    <source>
        <dbReference type="SAM" id="Phobius"/>
    </source>
</evidence>
<dbReference type="Proteomes" id="UP000010478">
    <property type="component" value="Chromosome"/>
</dbReference>
<evidence type="ECO:0000259" key="10">
    <source>
        <dbReference type="PROSITE" id="PS50850"/>
    </source>
</evidence>
<dbReference type="CDD" id="cd17503">
    <property type="entry name" value="MFS_LmrB_MDR_like"/>
    <property type="match status" value="1"/>
</dbReference>
<sequence>MKRPLIQSHATEPDSIDIQAFTDKEESEAQDQQNAQQNAQQKREKPLKKLKQSAYDAAGYVQGPLKWAIALTAALGAILEVIDTSIVNVALTDMQATLGATVTEIAWVVTGYAIANVVMIPLSAWLGDFFGKKTYFVFSTIGFTAASMLCGLSINLPVLVVARILQGFCGGGLLAKAQAILFETFPPAEQGLAQAVFGVGVIAGPAVGPTLGGYLTDTLGWRWIFFINLPVGIVAVIMAIVFLRPDSKQHGRSQQKVDWTGIVLLCIAVGSLQAFLEEGEKENWFESGFITFLAFVAVMGLFLFIWRELSTKAPAVDLRVLRHKSLAAGSLYSGILGMGLYGALFAVPLFAQGVLRFSATQTGFLLAPGALASAIVMVLLGKISTKVDARILIALGAGGTAAVMFDLAKITPQTGTDDLFWPLIWRGATTVLMFLPLSLATLGSIPKEDVSAGSGFYNLTRQLGGSIGIAILTSLLAQREAFHRAILLAKLTPYDPETTERLSALTGVFQSRGSDAATAQQQALAALSQLVNTQAAVLSYADIFRFVGIVFLCSLPLLLFLGKGGAGAKAPAAH</sequence>
<feature type="transmembrane region" description="Helical" evidence="9">
    <location>
        <begin position="67"/>
        <end position="90"/>
    </location>
</feature>
<dbReference type="EMBL" id="CP003614">
    <property type="protein sequence ID" value="AFZ08219.1"/>
    <property type="molecule type" value="Genomic_DNA"/>
</dbReference>
<feature type="domain" description="Major facilitator superfamily (MFS) profile" evidence="10">
    <location>
        <begin position="69"/>
        <end position="566"/>
    </location>
</feature>
<dbReference type="InterPro" id="IPR036259">
    <property type="entry name" value="MFS_trans_sf"/>
</dbReference>
<keyword evidence="12" id="KW-1185">Reference proteome</keyword>
<accession>K9VL18</accession>
<dbReference type="InterPro" id="IPR020846">
    <property type="entry name" value="MFS_dom"/>
</dbReference>